<accession>A0A074YJC9</accession>
<evidence type="ECO:0000313" key="2">
    <source>
        <dbReference type="Proteomes" id="UP000030641"/>
    </source>
</evidence>
<dbReference type="GeneID" id="25364255"/>
<proteinExistence type="predicted"/>
<sequence length="157" mass="18527">MSVISNEVISIRSPAMGRILPRRRPAEYEYRGQMIRYPMPDYLPSFCNSPVTWFFEHLRSIRISSAYIKRIVEYVVVFRPQFKVTASISDRFELSAEIKHAILRLADAKLVEWRAQAERRGPSRGLKLSYSWTEDFMRDVEEPLTLLRMSNIQQRRG</sequence>
<dbReference type="OrthoDB" id="10314588at2759"/>
<keyword evidence="2" id="KW-1185">Reference proteome</keyword>
<dbReference type="InParanoid" id="A0A074YJC9"/>
<dbReference type="Proteomes" id="UP000030641">
    <property type="component" value="Unassembled WGS sequence"/>
</dbReference>
<name>A0A074YJC9_AURSE</name>
<gene>
    <name evidence="1" type="ORF">AUEXF2481DRAFT_30727</name>
</gene>
<dbReference type="EMBL" id="KL584763">
    <property type="protein sequence ID" value="KEQ94187.1"/>
    <property type="molecule type" value="Genomic_DNA"/>
</dbReference>
<protein>
    <submittedName>
        <fullName evidence="1">Uncharacterized protein</fullName>
    </submittedName>
</protein>
<dbReference type="HOGENOM" id="CLU_1677514_0_0_1"/>
<evidence type="ECO:0000313" key="1">
    <source>
        <dbReference type="EMBL" id="KEQ94187.1"/>
    </source>
</evidence>
<reference evidence="1 2" key="1">
    <citation type="journal article" date="2014" name="BMC Genomics">
        <title>Genome sequencing of four Aureobasidium pullulans varieties: biotechnological potential, stress tolerance, and description of new species.</title>
        <authorList>
            <person name="Gostin Ar C."/>
            <person name="Ohm R.A."/>
            <person name="Kogej T."/>
            <person name="Sonjak S."/>
            <person name="Turk M."/>
            <person name="Zajc J."/>
            <person name="Zalar P."/>
            <person name="Grube M."/>
            <person name="Sun H."/>
            <person name="Han J."/>
            <person name="Sharma A."/>
            <person name="Chiniquy J."/>
            <person name="Ngan C.Y."/>
            <person name="Lipzen A."/>
            <person name="Barry K."/>
            <person name="Grigoriev I.V."/>
            <person name="Gunde-Cimerman N."/>
        </authorList>
    </citation>
    <scope>NUCLEOTIDE SEQUENCE [LARGE SCALE GENOMIC DNA]</scope>
    <source>
        <strain evidence="1 2">EXF-2481</strain>
    </source>
</reference>
<dbReference type="RefSeq" id="XP_013342542.1">
    <property type="nucleotide sequence ID" value="XM_013487088.1"/>
</dbReference>
<organism evidence="1 2">
    <name type="scientific">Aureobasidium subglaciale (strain EXF-2481)</name>
    <name type="common">Aureobasidium pullulans var. subglaciale</name>
    <dbReference type="NCBI Taxonomy" id="1043005"/>
    <lineage>
        <taxon>Eukaryota</taxon>
        <taxon>Fungi</taxon>
        <taxon>Dikarya</taxon>
        <taxon>Ascomycota</taxon>
        <taxon>Pezizomycotina</taxon>
        <taxon>Dothideomycetes</taxon>
        <taxon>Dothideomycetidae</taxon>
        <taxon>Dothideales</taxon>
        <taxon>Saccotheciaceae</taxon>
        <taxon>Aureobasidium</taxon>
    </lineage>
</organism>
<dbReference type="AlphaFoldDB" id="A0A074YJC9"/>